<dbReference type="EMBL" id="FJZI01000001">
    <property type="protein sequence ID" value="CZX11490.1"/>
    <property type="molecule type" value="Genomic_DNA"/>
</dbReference>
<reference evidence="1 2" key="1">
    <citation type="submission" date="2016-03" db="EMBL/GenBank/DDBJ databases">
        <authorList>
            <consortium name="Pathogen Informatics"/>
        </authorList>
    </citation>
    <scope>NUCLEOTIDE SEQUENCE [LARGE SCALE GENOMIC DNA]</scope>
    <source>
        <strain evidence="2">e1527</strain>
    </source>
</reference>
<accession>A0A822WKK5</accession>
<name>A0A822WKK5_9ENTR</name>
<gene>
    <name evidence="1" type="ORF">SAMEA2273372_00737</name>
</gene>
<organism evidence="1 2">
    <name type="scientific">Enterobacter bugandensis</name>
    <dbReference type="NCBI Taxonomy" id="881260"/>
    <lineage>
        <taxon>Bacteria</taxon>
        <taxon>Pseudomonadati</taxon>
        <taxon>Pseudomonadota</taxon>
        <taxon>Gammaproteobacteria</taxon>
        <taxon>Enterobacterales</taxon>
        <taxon>Enterobacteriaceae</taxon>
        <taxon>Enterobacter</taxon>
    </lineage>
</organism>
<sequence length="52" mass="5449">MAQLAWPELDIAAFIPGATWAAVACCTGSLLHADNNNAAHPTQNAERMLSSP</sequence>
<dbReference type="Proteomes" id="UP000076063">
    <property type="component" value="Unassembled WGS sequence"/>
</dbReference>
<comment type="caution">
    <text evidence="1">The sequence shown here is derived from an EMBL/GenBank/DDBJ whole genome shotgun (WGS) entry which is preliminary data.</text>
</comment>
<evidence type="ECO:0000313" key="2">
    <source>
        <dbReference type="Proteomes" id="UP000076063"/>
    </source>
</evidence>
<evidence type="ECO:0000313" key="1">
    <source>
        <dbReference type="EMBL" id="CZX11490.1"/>
    </source>
</evidence>
<proteinExistence type="predicted"/>
<protein>
    <submittedName>
        <fullName evidence="1">Uncharacterized protein</fullName>
    </submittedName>
</protein>
<dbReference type="AlphaFoldDB" id="A0A822WKK5"/>